<evidence type="ECO:0000256" key="7">
    <source>
        <dbReference type="SAM" id="Phobius"/>
    </source>
</evidence>
<name>A0ABS8ZLF6_9PSEU</name>
<dbReference type="InterPro" id="IPR036640">
    <property type="entry name" value="ABC1_TM_sf"/>
</dbReference>
<comment type="caution">
    <text evidence="10">The sequence shown here is derived from an EMBL/GenBank/DDBJ whole genome shotgun (WGS) entry which is preliminary data.</text>
</comment>
<feature type="transmembrane region" description="Helical" evidence="7">
    <location>
        <begin position="240"/>
        <end position="261"/>
    </location>
</feature>
<dbReference type="SMART" id="SM00382">
    <property type="entry name" value="AAA"/>
    <property type="match status" value="1"/>
</dbReference>
<reference evidence="10 11" key="1">
    <citation type="submission" date="2021-12" db="EMBL/GenBank/DDBJ databases">
        <title>Genome sequence of Kibdelosporangium philippinense ATCC 49844.</title>
        <authorList>
            <person name="Fedorov E.A."/>
            <person name="Omeragic M."/>
            <person name="Shalygina K.F."/>
            <person name="Maclea K.S."/>
        </authorList>
    </citation>
    <scope>NUCLEOTIDE SEQUENCE [LARGE SCALE GENOMIC DNA]</scope>
    <source>
        <strain evidence="10 11">ATCC 49844</strain>
    </source>
</reference>
<dbReference type="SUPFAM" id="SSF90123">
    <property type="entry name" value="ABC transporter transmembrane region"/>
    <property type="match status" value="1"/>
</dbReference>
<dbReference type="PROSITE" id="PS00211">
    <property type="entry name" value="ABC_TRANSPORTER_1"/>
    <property type="match status" value="1"/>
</dbReference>
<keyword evidence="2 7" id="KW-0812">Transmembrane</keyword>
<keyword evidence="11" id="KW-1185">Reference proteome</keyword>
<protein>
    <submittedName>
        <fullName evidence="10">ABC transporter ATP-binding protein/permease</fullName>
    </submittedName>
</protein>
<dbReference type="Pfam" id="PF00664">
    <property type="entry name" value="ABC_membrane"/>
    <property type="match status" value="1"/>
</dbReference>
<dbReference type="InterPro" id="IPR017871">
    <property type="entry name" value="ABC_transporter-like_CS"/>
</dbReference>
<evidence type="ECO:0000256" key="6">
    <source>
        <dbReference type="ARBA" id="ARBA00023136"/>
    </source>
</evidence>
<keyword evidence="3" id="KW-0547">Nucleotide-binding</keyword>
<dbReference type="GO" id="GO:0005524">
    <property type="term" value="F:ATP binding"/>
    <property type="evidence" value="ECO:0007669"/>
    <property type="project" value="UniProtKB-KW"/>
</dbReference>
<dbReference type="PROSITE" id="PS50893">
    <property type="entry name" value="ABC_TRANSPORTER_2"/>
    <property type="match status" value="1"/>
</dbReference>
<dbReference type="InterPro" id="IPR027417">
    <property type="entry name" value="P-loop_NTPase"/>
</dbReference>
<organism evidence="10 11">
    <name type="scientific">Kibdelosporangium philippinense</name>
    <dbReference type="NCBI Taxonomy" id="211113"/>
    <lineage>
        <taxon>Bacteria</taxon>
        <taxon>Bacillati</taxon>
        <taxon>Actinomycetota</taxon>
        <taxon>Actinomycetes</taxon>
        <taxon>Pseudonocardiales</taxon>
        <taxon>Pseudonocardiaceae</taxon>
        <taxon>Kibdelosporangium</taxon>
    </lineage>
</organism>
<dbReference type="InterPro" id="IPR003593">
    <property type="entry name" value="AAA+_ATPase"/>
</dbReference>
<feature type="transmembrane region" description="Helical" evidence="7">
    <location>
        <begin position="12"/>
        <end position="36"/>
    </location>
</feature>
<dbReference type="Pfam" id="PF00005">
    <property type="entry name" value="ABC_tran"/>
    <property type="match status" value="1"/>
</dbReference>
<evidence type="ECO:0000259" key="9">
    <source>
        <dbReference type="PROSITE" id="PS50929"/>
    </source>
</evidence>
<dbReference type="Proteomes" id="UP001521150">
    <property type="component" value="Unassembled WGS sequence"/>
</dbReference>
<evidence type="ECO:0000313" key="10">
    <source>
        <dbReference type="EMBL" id="MCE7007293.1"/>
    </source>
</evidence>
<comment type="subcellular location">
    <subcellularLocation>
        <location evidence="1">Cell membrane</location>
        <topology evidence="1">Multi-pass membrane protein</topology>
    </subcellularLocation>
</comment>
<evidence type="ECO:0000256" key="4">
    <source>
        <dbReference type="ARBA" id="ARBA00022840"/>
    </source>
</evidence>
<feature type="transmembrane region" description="Helical" evidence="7">
    <location>
        <begin position="48"/>
        <end position="77"/>
    </location>
</feature>
<evidence type="ECO:0000313" key="11">
    <source>
        <dbReference type="Proteomes" id="UP001521150"/>
    </source>
</evidence>
<dbReference type="PANTHER" id="PTHR24221">
    <property type="entry name" value="ATP-BINDING CASSETTE SUB-FAMILY B"/>
    <property type="match status" value="1"/>
</dbReference>
<evidence type="ECO:0000256" key="5">
    <source>
        <dbReference type="ARBA" id="ARBA00022989"/>
    </source>
</evidence>
<evidence type="ECO:0000256" key="3">
    <source>
        <dbReference type="ARBA" id="ARBA00022741"/>
    </source>
</evidence>
<dbReference type="InterPro" id="IPR011527">
    <property type="entry name" value="ABC1_TM_dom"/>
</dbReference>
<keyword evidence="4 10" id="KW-0067">ATP-binding</keyword>
<accession>A0ABS8ZLF6</accession>
<feature type="domain" description="ABC transmembrane type-1" evidence="9">
    <location>
        <begin position="16"/>
        <end position="297"/>
    </location>
</feature>
<evidence type="ECO:0000256" key="1">
    <source>
        <dbReference type="ARBA" id="ARBA00004651"/>
    </source>
</evidence>
<dbReference type="SUPFAM" id="SSF52540">
    <property type="entry name" value="P-loop containing nucleoside triphosphate hydrolases"/>
    <property type="match status" value="1"/>
</dbReference>
<keyword evidence="6 7" id="KW-0472">Membrane</keyword>
<dbReference type="Gene3D" id="3.40.50.300">
    <property type="entry name" value="P-loop containing nucleotide triphosphate hydrolases"/>
    <property type="match status" value="1"/>
</dbReference>
<feature type="transmembrane region" description="Helical" evidence="7">
    <location>
        <begin position="151"/>
        <end position="168"/>
    </location>
</feature>
<sequence>MTPLSLLKEVRSPLGAAIALQTLAAVAGVLLFVALADLAEQLPHGAAAIWPPLVLGAIAVLAATLLTSAATTLSHLADTRLQLRLRQRLADRIGRLPLGWFATQGAGRVAKVVRDDVHGLHHLVAHTLLDVTAVVVTPLAALGFLIAADPWLALVSVLPLVVGVALFARSLAGSAAQFTEYGTAQREINAGVVEFVNGIAVVKTYGGGQRAHRRFADATAVFHDFFRAWAGRTTTITTSAFLAVSAPAVLVVVLGVGIWLVDSQISSPADLLTAALLAPPMAAPLAAIGTWMQQLRAGVSAAESVTALLAEPELPQPQAPRIPDGSVVRLENVAFSYDGETEVLRGIDLELRPGTVTALVGPSGAGKSTVALLVARFHDVTRGRITLGGVDVRELSTETLFQHIGFVFQDAMLLRMSVADNIRLGRPSATDAQVHAAARAARVHDRIVEDPRGYDAIVGVDVDFSGGERQRIAIARAVLADTPVLVLDEATAFADPESEELIQDALSELARGRTLLVVAHRLRTIVDADQIVVLSEGQIVHKGRHGDLLAEPGRYARMWQAQEGSHT</sequence>
<evidence type="ECO:0000256" key="2">
    <source>
        <dbReference type="ARBA" id="ARBA00022692"/>
    </source>
</evidence>
<dbReference type="EMBL" id="JAJVCN010000002">
    <property type="protein sequence ID" value="MCE7007293.1"/>
    <property type="molecule type" value="Genomic_DNA"/>
</dbReference>
<dbReference type="InterPro" id="IPR003439">
    <property type="entry name" value="ABC_transporter-like_ATP-bd"/>
</dbReference>
<gene>
    <name evidence="10" type="ORF">LWC34_31385</name>
</gene>
<dbReference type="Gene3D" id="1.20.1560.10">
    <property type="entry name" value="ABC transporter type 1, transmembrane domain"/>
    <property type="match status" value="1"/>
</dbReference>
<evidence type="ECO:0000259" key="8">
    <source>
        <dbReference type="PROSITE" id="PS50893"/>
    </source>
</evidence>
<keyword evidence="5 7" id="KW-1133">Transmembrane helix</keyword>
<feature type="transmembrane region" description="Helical" evidence="7">
    <location>
        <begin position="123"/>
        <end position="145"/>
    </location>
</feature>
<dbReference type="InterPro" id="IPR039421">
    <property type="entry name" value="Type_1_exporter"/>
</dbReference>
<proteinExistence type="predicted"/>
<feature type="domain" description="ABC transporter" evidence="8">
    <location>
        <begin position="328"/>
        <end position="561"/>
    </location>
</feature>
<dbReference type="PROSITE" id="PS50929">
    <property type="entry name" value="ABC_TM1F"/>
    <property type="match status" value="1"/>
</dbReference>
<dbReference type="RefSeq" id="WP_233728681.1">
    <property type="nucleotide sequence ID" value="NZ_JAJVCN010000002.1"/>
</dbReference>
<dbReference type="PANTHER" id="PTHR24221:SF654">
    <property type="entry name" value="ATP-BINDING CASSETTE SUB-FAMILY B MEMBER 6"/>
    <property type="match status" value="1"/>
</dbReference>